<dbReference type="Gene3D" id="1.10.530.10">
    <property type="match status" value="1"/>
</dbReference>
<dbReference type="EMBL" id="JAIMBW010000001">
    <property type="protein sequence ID" value="MBY4891688.1"/>
    <property type="molecule type" value="Genomic_DNA"/>
</dbReference>
<dbReference type="PANTHER" id="PTHR37423">
    <property type="entry name" value="SOLUBLE LYTIC MUREIN TRANSGLYCOSYLASE-RELATED"/>
    <property type="match status" value="1"/>
</dbReference>
<dbReference type="EMBL" id="CP078073">
    <property type="protein sequence ID" value="QXL88469.1"/>
    <property type="molecule type" value="Genomic_DNA"/>
</dbReference>
<protein>
    <submittedName>
        <fullName evidence="4">Lytic transglycosylase domain-containing protein</fullName>
    </submittedName>
</protein>
<sequence length="157" mass="17205">MGVLDGRAATQYEFSSRLRPESLETRTLPAFEGGYDGPFLDVARSAARRHGVPEDLFLRLVQQESGWNIEAVSHAGALGLAQLMPDTAVLLGVDPLDPVANLDGGARYLAQQFRRFGTWRLALAAYNAGPEAVERHDGVPPYDETQHYVRVILGTRS</sequence>
<name>A0A975TVI2_9RHOB</name>
<comment type="similarity">
    <text evidence="1">Belongs to the transglycosylase Slt family.</text>
</comment>
<comment type="similarity">
    <text evidence="2">Belongs to the virb1 family.</text>
</comment>
<keyword evidence="5" id="KW-1185">Reference proteome</keyword>
<dbReference type="SUPFAM" id="SSF53955">
    <property type="entry name" value="Lysozyme-like"/>
    <property type="match status" value="1"/>
</dbReference>
<dbReference type="CDD" id="cd00254">
    <property type="entry name" value="LT-like"/>
    <property type="match status" value="1"/>
</dbReference>
<dbReference type="InterPro" id="IPR008258">
    <property type="entry name" value="Transglycosylase_SLT_dom_1"/>
</dbReference>
<dbReference type="InterPro" id="IPR023346">
    <property type="entry name" value="Lysozyme-like_dom_sf"/>
</dbReference>
<feature type="domain" description="Transglycosylase SLT" evidence="3">
    <location>
        <begin position="43"/>
        <end position="136"/>
    </location>
</feature>
<organism evidence="4">
    <name type="scientific">Gymnodinialimonas phycosphaerae</name>
    <dbReference type="NCBI Taxonomy" id="2841589"/>
    <lineage>
        <taxon>Bacteria</taxon>
        <taxon>Pseudomonadati</taxon>
        <taxon>Pseudomonadota</taxon>
        <taxon>Alphaproteobacteria</taxon>
        <taxon>Rhodobacterales</taxon>
        <taxon>Paracoccaceae</taxon>
        <taxon>Gymnodinialimonas</taxon>
    </lineage>
</organism>
<dbReference type="RefSeq" id="WP_345790918.1">
    <property type="nucleotide sequence ID" value="NZ_JAIMBW010000001.1"/>
</dbReference>
<evidence type="ECO:0000256" key="1">
    <source>
        <dbReference type="ARBA" id="ARBA00007734"/>
    </source>
</evidence>
<evidence type="ECO:0000313" key="4">
    <source>
        <dbReference type="EMBL" id="QXL88469.1"/>
    </source>
</evidence>
<evidence type="ECO:0000259" key="3">
    <source>
        <dbReference type="Pfam" id="PF01464"/>
    </source>
</evidence>
<evidence type="ECO:0000313" key="5">
    <source>
        <dbReference type="Proteomes" id="UP000693972"/>
    </source>
</evidence>
<dbReference type="AlphaFoldDB" id="A0A975TVI2"/>
<dbReference type="PANTHER" id="PTHR37423:SF2">
    <property type="entry name" value="MEMBRANE-BOUND LYTIC MUREIN TRANSGLYCOSYLASE C"/>
    <property type="match status" value="1"/>
</dbReference>
<dbReference type="Proteomes" id="UP000693972">
    <property type="component" value="Unassembled WGS sequence"/>
</dbReference>
<accession>A0A975TVI2</accession>
<gene>
    <name evidence="4" type="ORF">KUL25_02790</name>
</gene>
<dbReference type="Pfam" id="PF01464">
    <property type="entry name" value="SLT"/>
    <property type="match status" value="1"/>
</dbReference>
<evidence type="ECO:0000256" key="2">
    <source>
        <dbReference type="ARBA" id="ARBA00009387"/>
    </source>
</evidence>
<proteinExistence type="inferred from homology"/>
<reference evidence="4 5" key="1">
    <citation type="submission" date="2021-07" db="EMBL/GenBank/DDBJ databases">
        <title>Karlodiniumbacter phycospheric gen. nov., sp. nov., a phycosphere bacterium isolated from karlodinium veneficum.</title>
        <authorList>
            <person name="Peng Y."/>
            <person name="Jiang L."/>
            <person name="Lee J."/>
        </authorList>
    </citation>
    <scope>NUCLEOTIDE SEQUENCE</scope>
    <source>
        <strain evidence="4 5">N5</strain>
    </source>
</reference>